<dbReference type="RefSeq" id="WP_090931675.1">
    <property type="nucleotide sequence ID" value="NZ_FNDJ01000006.1"/>
</dbReference>
<dbReference type="GO" id="GO:0005886">
    <property type="term" value="C:plasma membrane"/>
    <property type="evidence" value="ECO:0007669"/>
    <property type="project" value="UniProtKB-SubCell"/>
</dbReference>
<comment type="similarity">
    <text evidence="7">Belongs to the binding-protein-dependent transport system permease family.</text>
</comment>
<evidence type="ECO:0000256" key="1">
    <source>
        <dbReference type="ARBA" id="ARBA00004651"/>
    </source>
</evidence>
<dbReference type="InterPro" id="IPR000515">
    <property type="entry name" value="MetI-like"/>
</dbReference>
<dbReference type="AlphaFoldDB" id="A0A1G8LYB4"/>
<dbReference type="EMBL" id="FNDJ01000006">
    <property type="protein sequence ID" value="SDI60689.1"/>
    <property type="molecule type" value="Genomic_DNA"/>
</dbReference>
<organism evidence="9 10">
    <name type="scientific">Nonomuraea jiangxiensis</name>
    <dbReference type="NCBI Taxonomy" id="633440"/>
    <lineage>
        <taxon>Bacteria</taxon>
        <taxon>Bacillati</taxon>
        <taxon>Actinomycetota</taxon>
        <taxon>Actinomycetes</taxon>
        <taxon>Streptosporangiales</taxon>
        <taxon>Streptosporangiaceae</taxon>
        <taxon>Nonomuraea</taxon>
    </lineage>
</organism>
<protein>
    <submittedName>
        <fullName evidence="9">Peptide/nickel transport system permease protein</fullName>
    </submittedName>
</protein>
<dbReference type="PANTHER" id="PTHR43386">
    <property type="entry name" value="OLIGOPEPTIDE TRANSPORT SYSTEM PERMEASE PROTEIN APPC"/>
    <property type="match status" value="1"/>
</dbReference>
<reference evidence="9 10" key="1">
    <citation type="submission" date="2016-10" db="EMBL/GenBank/DDBJ databases">
        <authorList>
            <person name="de Groot N.N."/>
        </authorList>
    </citation>
    <scope>NUCLEOTIDE SEQUENCE [LARGE SCALE GENOMIC DNA]</scope>
    <source>
        <strain evidence="9 10">CGMCC 4.6533</strain>
    </source>
</reference>
<evidence type="ECO:0000313" key="10">
    <source>
        <dbReference type="Proteomes" id="UP000199202"/>
    </source>
</evidence>
<name>A0A1G8LYB4_9ACTN</name>
<dbReference type="Gene3D" id="1.10.3720.10">
    <property type="entry name" value="MetI-like"/>
    <property type="match status" value="1"/>
</dbReference>
<feature type="transmembrane region" description="Helical" evidence="7">
    <location>
        <begin position="27"/>
        <end position="49"/>
    </location>
</feature>
<feature type="transmembrane region" description="Helical" evidence="7">
    <location>
        <begin position="96"/>
        <end position="122"/>
    </location>
</feature>
<evidence type="ECO:0000259" key="8">
    <source>
        <dbReference type="PROSITE" id="PS50928"/>
    </source>
</evidence>
<dbReference type="InterPro" id="IPR050366">
    <property type="entry name" value="BP-dependent_transpt_permease"/>
</dbReference>
<evidence type="ECO:0000256" key="2">
    <source>
        <dbReference type="ARBA" id="ARBA00022448"/>
    </source>
</evidence>
<dbReference type="InterPro" id="IPR025966">
    <property type="entry name" value="OppC_N"/>
</dbReference>
<accession>A0A1G8LYB4</accession>
<proteinExistence type="inferred from homology"/>
<dbReference type="Pfam" id="PF00528">
    <property type="entry name" value="BPD_transp_1"/>
    <property type="match status" value="1"/>
</dbReference>
<keyword evidence="3" id="KW-1003">Cell membrane</keyword>
<evidence type="ECO:0000256" key="3">
    <source>
        <dbReference type="ARBA" id="ARBA00022475"/>
    </source>
</evidence>
<dbReference type="CDD" id="cd06261">
    <property type="entry name" value="TM_PBP2"/>
    <property type="match status" value="1"/>
</dbReference>
<evidence type="ECO:0000256" key="6">
    <source>
        <dbReference type="ARBA" id="ARBA00023136"/>
    </source>
</evidence>
<evidence type="ECO:0000256" key="5">
    <source>
        <dbReference type="ARBA" id="ARBA00022989"/>
    </source>
</evidence>
<keyword evidence="10" id="KW-1185">Reference proteome</keyword>
<sequence length="288" mass="30620">MSAATSVGPVVPAVPGARRRSRGRWNAPLVAGLILFGLIVLCALCAPLLTSYDPIKQDLTNAFLEPGSKGHLLGTDSLGRDVLARLLYGARVDLQVGVLAVISPFVIGSLIGLIAGWFGGWLDAIVGRVVDMVIAFPFLVLVIALVFAMGPGTTSIYTAITLVGWVAYCRIVRGQVLVAKEQEYAMAARASGLPTWRILIRHLLPNVLLQAVVFTMSDIVLTLLAIVTLGFLGLGVPPPTPDWGTMIQEGQQFILDKWYMSTIPGLAVVLTGLALALIADGIVEKANR</sequence>
<dbReference type="PANTHER" id="PTHR43386:SF1">
    <property type="entry name" value="D,D-DIPEPTIDE TRANSPORT SYSTEM PERMEASE PROTEIN DDPC-RELATED"/>
    <property type="match status" value="1"/>
</dbReference>
<dbReference type="Pfam" id="PF12911">
    <property type="entry name" value="OppC_N"/>
    <property type="match status" value="1"/>
</dbReference>
<dbReference type="OrthoDB" id="6637947at2"/>
<keyword evidence="4 7" id="KW-0812">Transmembrane</keyword>
<dbReference type="Proteomes" id="UP000199202">
    <property type="component" value="Unassembled WGS sequence"/>
</dbReference>
<feature type="transmembrane region" description="Helical" evidence="7">
    <location>
        <begin position="263"/>
        <end position="283"/>
    </location>
</feature>
<comment type="subcellular location">
    <subcellularLocation>
        <location evidence="1 7">Cell membrane</location>
        <topology evidence="1 7">Multi-pass membrane protein</topology>
    </subcellularLocation>
</comment>
<keyword evidence="6 7" id="KW-0472">Membrane</keyword>
<feature type="transmembrane region" description="Helical" evidence="7">
    <location>
        <begin position="207"/>
        <end position="234"/>
    </location>
</feature>
<dbReference type="GO" id="GO:0055085">
    <property type="term" value="P:transmembrane transport"/>
    <property type="evidence" value="ECO:0007669"/>
    <property type="project" value="InterPro"/>
</dbReference>
<dbReference type="PROSITE" id="PS50928">
    <property type="entry name" value="ABC_TM1"/>
    <property type="match status" value="1"/>
</dbReference>
<evidence type="ECO:0000256" key="4">
    <source>
        <dbReference type="ARBA" id="ARBA00022692"/>
    </source>
</evidence>
<dbReference type="SUPFAM" id="SSF161098">
    <property type="entry name" value="MetI-like"/>
    <property type="match status" value="1"/>
</dbReference>
<feature type="transmembrane region" description="Helical" evidence="7">
    <location>
        <begin position="155"/>
        <end position="172"/>
    </location>
</feature>
<evidence type="ECO:0000256" key="7">
    <source>
        <dbReference type="RuleBase" id="RU363032"/>
    </source>
</evidence>
<dbReference type="STRING" id="633440.SAMN05421869_106243"/>
<keyword evidence="5 7" id="KW-1133">Transmembrane helix</keyword>
<evidence type="ECO:0000313" key="9">
    <source>
        <dbReference type="EMBL" id="SDI60689.1"/>
    </source>
</evidence>
<feature type="transmembrane region" description="Helical" evidence="7">
    <location>
        <begin position="129"/>
        <end position="149"/>
    </location>
</feature>
<feature type="domain" description="ABC transmembrane type-1" evidence="8">
    <location>
        <begin position="90"/>
        <end position="279"/>
    </location>
</feature>
<dbReference type="InterPro" id="IPR035906">
    <property type="entry name" value="MetI-like_sf"/>
</dbReference>
<keyword evidence="2 7" id="KW-0813">Transport</keyword>
<gene>
    <name evidence="9" type="ORF">SAMN05421869_106243</name>
</gene>